<dbReference type="AlphaFoldDB" id="A0A6G1DJM8"/>
<gene>
    <name evidence="2" type="ORF">E2562_015312</name>
</gene>
<evidence type="ECO:0000256" key="1">
    <source>
        <dbReference type="SAM" id="MobiDB-lite"/>
    </source>
</evidence>
<sequence>MGGGEVAEGCSGGGCSSDPPRRHQWEEGHVYMSPVGTRRIGPALSRAARSTWRRGRGGVAGAGLATGHPPNVPRRRCRWRD</sequence>
<feature type="region of interest" description="Disordered" evidence="1">
    <location>
        <begin position="1"/>
        <end position="24"/>
    </location>
</feature>
<evidence type="ECO:0000313" key="2">
    <source>
        <dbReference type="EMBL" id="KAF0912639.1"/>
    </source>
</evidence>
<proteinExistence type="predicted"/>
<accession>A0A6G1DJM8</accession>
<name>A0A6G1DJM8_9ORYZ</name>
<feature type="compositionally biased region" description="Gly residues" evidence="1">
    <location>
        <begin position="1"/>
        <end position="15"/>
    </location>
</feature>
<reference evidence="2 3" key="1">
    <citation type="submission" date="2019-11" db="EMBL/GenBank/DDBJ databases">
        <title>Whole genome sequence of Oryza granulata.</title>
        <authorList>
            <person name="Li W."/>
        </authorList>
    </citation>
    <scope>NUCLEOTIDE SEQUENCE [LARGE SCALE GENOMIC DNA]</scope>
    <source>
        <strain evidence="3">cv. Menghai</strain>
        <tissue evidence="2">Leaf</tissue>
    </source>
</reference>
<dbReference type="Proteomes" id="UP000479710">
    <property type="component" value="Unassembled WGS sequence"/>
</dbReference>
<evidence type="ECO:0000313" key="3">
    <source>
        <dbReference type="Proteomes" id="UP000479710"/>
    </source>
</evidence>
<comment type="caution">
    <text evidence="2">The sequence shown here is derived from an EMBL/GenBank/DDBJ whole genome shotgun (WGS) entry which is preliminary data.</text>
</comment>
<organism evidence="2 3">
    <name type="scientific">Oryza meyeriana var. granulata</name>
    <dbReference type="NCBI Taxonomy" id="110450"/>
    <lineage>
        <taxon>Eukaryota</taxon>
        <taxon>Viridiplantae</taxon>
        <taxon>Streptophyta</taxon>
        <taxon>Embryophyta</taxon>
        <taxon>Tracheophyta</taxon>
        <taxon>Spermatophyta</taxon>
        <taxon>Magnoliopsida</taxon>
        <taxon>Liliopsida</taxon>
        <taxon>Poales</taxon>
        <taxon>Poaceae</taxon>
        <taxon>BOP clade</taxon>
        <taxon>Oryzoideae</taxon>
        <taxon>Oryzeae</taxon>
        <taxon>Oryzinae</taxon>
        <taxon>Oryza</taxon>
        <taxon>Oryza meyeriana</taxon>
    </lineage>
</organism>
<dbReference type="EMBL" id="SPHZ02000006">
    <property type="protein sequence ID" value="KAF0912639.1"/>
    <property type="molecule type" value="Genomic_DNA"/>
</dbReference>
<protein>
    <submittedName>
        <fullName evidence="2">Uncharacterized protein</fullName>
    </submittedName>
</protein>
<keyword evidence="3" id="KW-1185">Reference proteome</keyword>
<feature type="region of interest" description="Disordered" evidence="1">
    <location>
        <begin position="49"/>
        <end position="81"/>
    </location>
</feature>